<name>A0A4R8M5T4_9BACT</name>
<evidence type="ECO:0000256" key="5">
    <source>
        <dbReference type="ARBA" id="ARBA00022741"/>
    </source>
</evidence>
<evidence type="ECO:0000256" key="9">
    <source>
        <dbReference type="PROSITE-ProRule" id="PRU10141"/>
    </source>
</evidence>
<evidence type="ECO:0000256" key="10">
    <source>
        <dbReference type="SAM" id="MobiDB-lite"/>
    </source>
</evidence>
<evidence type="ECO:0000256" key="6">
    <source>
        <dbReference type="ARBA" id="ARBA00022777"/>
    </source>
</evidence>
<keyword evidence="8" id="KW-0029">Amino-acid transport</keyword>
<dbReference type="SUPFAM" id="SSF56112">
    <property type="entry name" value="Protein kinase-like (PK-like)"/>
    <property type="match status" value="1"/>
</dbReference>
<dbReference type="EMBL" id="SORI01000021">
    <property type="protein sequence ID" value="TDY55918.1"/>
    <property type="molecule type" value="Genomic_DNA"/>
</dbReference>
<comment type="similarity">
    <text evidence="1">Belongs to the leucine-binding protein family.</text>
</comment>
<dbReference type="PROSITE" id="PS50011">
    <property type="entry name" value="PROTEIN_KINASE_DOM"/>
    <property type="match status" value="1"/>
</dbReference>
<dbReference type="InterPro" id="IPR028082">
    <property type="entry name" value="Peripla_BP_I"/>
</dbReference>
<keyword evidence="3" id="KW-0808">Transferase</keyword>
<organism evidence="13 14">
    <name type="scientific">Aminivibrio pyruvatiphilus</name>
    <dbReference type="NCBI Taxonomy" id="1005740"/>
    <lineage>
        <taxon>Bacteria</taxon>
        <taxon>Thermotogati</taxon>
        <taxon>Synergistota</taxon>
        <taxon>Synergistia</taxon>
        <taxon>Synergistales</taxon>
        <taxon>Aminobacteriaceae</taxon>
        <taxon>Aminivibrio</taxon>
    </lineage>
</organism>
<dbReference type="InterPro" id="IPR000719">
    <property type="entry name" value="Prot_kinase_dom"/>
</dbReference>
<dbReference type="GO" id="GO:0004674">
    <property type="term" value="F:protein serine/threonine kinase activity"/>
    <property type="evidence" value="ECO:0007669"/>
    <property type="project" value="UniProtKB-KW"/>
</dbReference>
<dbReference type="PANTHER" id="PTHR43289">
    <property type="entry name" value="MITOGEN-ACTIVATED PROTEIN KINASE KINASE KINASE 20-RELATED"/>
    <property type="match status" value="1"/>
</dbReference>
<dbReference type="Proteomes" id="UP000295066">
    <property type="component" value="Unassembled WGS sequence"/>
</dbReference>
<keyword evidence="2" id="KW-0813">Transport</keyword>
<dbReference type="Pfam" id="PF00069">
    <property type="entry name" value="Pkinase"/>
    <property type="match status" value="1"/>
</dbReference>
<dbReference type="GO" id="GO:0016020">
    <property type="term" value="C:membrane"/>
    <property type="evidence" value="ECO:0007669"/>
    <property type="project" value="InterPro"/>
</dbReference>
<evidence type="ECO:0000256" key="7">
    <source>
        <dbReference type="ARBA" id="ARBA00022840"/>
    </source>
</evidence>
<keyword evidence="7 9" id="KW-0067">ATP-binding</keyword>
<dbReference type="InterPro" id="IPR008266">
    <property type="entry name" value="Tyr_kinase_AS"/>
</dbReference>
<evidence type="ECO:0000313" key="13">
    <source>
        <dbReference type="EMBL" id="TDY55918.1"/>
    </source>
</evidence>
<dbReference type="PROSITE" id="PS00107">
    <property type="entry name" value="PROTEIN_KINASE_ATP"/>
    <property type="match status" value="1"/>
</dbReference>
<dbReference type="AlphaFoldDB" id="A0A4R8M5T4"/>
<accession>A0A4R8M5T4</accession>
<dbReference type="InterPro" id="IPR011009">
    <property type="entry name" value="Kinase-like_dom_sf"/>
</dbReference>
<dbReference type="Gene3D" id="3.30.200.20">
    <property type="entry name" value="Phosphorylase Kinase, domain 1"/>
    <property type="match status" value="1"/>
</dbReference>
<feature type="binding site" evidence="9">
    <location>
        <position position="81"/>
    </location>
    <ligand>
        <name>ATP</name>
        <dbReference type="ChEBI" id="CHEBI:30616"/>
    </ligand>
</feature>
<dbReference type="GO" id="GO:0005524">
    <property type="term" value="F:ATP binding"/>
    <property type="evidence" value="ECO:0007669"/>
    <property type="project" value="UniProtKB-UniRule"/>
</dbReference>
<evidence type="ECO:0000256" key="1">
    <source>
        <dbReference type="ARBA" id="ARBA00010062"/>
    </source>
</evidence>
<dbReference type="InterPro" id="IPR017441">
    <property type="entry name" value="Protein_kinase_ATP_BS"/>
</dbReference>
<dbReference type="PROSITE" id="PS50060">
    <property type="entry name" value="MAM_2"/>
    <property type="match status" value="1"/>
</dbReference>
<dbReference type="InterPro" id="IPR000998">
    <property type="entry name" value="MAM_dom"/>
</dbReference>
<feature type="compositionally biased region" description="Basic and acidic residues" evidence="10">
    <location>
        <begin position="405"/>
        <end position="417"/>
    </location>
</feature>
<dbReference type="Gene3D" id="1.10.510.10">
    <property type="entry name" value="Transferase(Phosphotransferase) domain 1"/>
    <property type="match status" value="1"/>
</dbReference>
<evidence type="ECO:0000256" key="4">
    <source>
        <dbReference type="ARBA" id="ARBA00022729"/>
    </source>
</evidence>
<evidence type="ECO:0000259" key="11">
    <source>
        <dbReference type="PROSITE" id="PS50011"/>
    </source>
</evidence>
<dbReference type="Gene3D" id="3.40.50.2300">
    <property type="match status" value="1"/>
</dbReference>
<dbReference type="InterPro" id="IPR028081">
    <property type="entry name" value="Leu-bd"/>
</dbReference>
<protein>
    <submittedName>
        <fullName evidence="13">Serine/threonine protein kinase</fullName>
    </submittedName>
</protein>
<keyword evidence="4" id="KW-0732">Signal</keyword>
<feature type="region of interest" description="Disordered" evidence="10">
    <location>
        <begin position="334"/>
        <end position="358"/>
    </location>
</feature>
<feature type="region of interest" description="Disordered" evidence="10">
    <location>
        <begin position="390"/>
        <end position="441"/>
    </location>
</feature>
<dbReference type="PRINTS" id="PR00337">
    <property type="entry name" value="LEUILEVALBP"/>
</dbReference>
<comment type="caution">
    <text evidence="13">The sequence shown here is derived from an EMBL/GenBank/DDBJ whole genome shotgun (WGS) entry which is preliminary data.</text>
</comment>
<feature type="domain" description="MAM" evidence="12">
    <location>
        <begin position="13"/>
        <end position="76"/>
    </location>
</feature>
<dbReference type="Pfam" id="PF13458">
    <property type="entry name" value="Peripla_BP_6"/>
    <property type="match status" value="1"/>
</dbReference>
<keyword evidence="5 9" id="KW-0547">Nucleotide-binding</keyword>
<dbReference type="PROSITE" id="PS00109">
    <property type="entry name" value="PROTEIN_KINASE_TYR"/>
    <property type="match status" value="1"/>
</dbReference>
<dbReference type="GO" id="GO:0006865">
    <property type="term" value="P:amino acid transport"/>
    <property type="evidence" value="ECO:0007669"/>
    <property type="project" value="UniProtKB-KW"/>
</dbReference>
<proteinExistence type="inferred from homology"/>
<evidence type="ECO:0000256" key="2">
    <source>
        <dbReference type="ARBA" id="ARBA00022448"/>
    </source>
</evidence>
<evidence type="ECO:0000313" key="14">
    <source>
        <dbReference type="Proteomes" id="UP000295066"/>
    </source>
</evidence>
<evidence type="ECO:0000256" key="3">
    <source>
        <dbReference type="ARBA" id="ARBA00022679"/>
    </source>
</evidence>
<gene>
    <name evidence="13" type="ORF">C8D99_12145</name>
</gene>
<dbReference type="InterPro" id="IPR000709">
    <property type="entry name" value="Leu_Ile_Val-bd"/>
</dbReference>
<feature type="domain" description="Protein kinase" evidence="11">
    <location>
        <begin position="52"/>
        <end position="325"/>
    </location>
</feature>
<reference evidence="13 14" key="1">
    <citation type="submission" date="2019-03" db="EMBL/GenBank/DDBJ databases">
        <title>Genomic Encyclopedia of Type Strains, Phase IV (KMG-IV): sequencing the most valuable type-strain genomes for metagenomic binning, comparative biology and taxonomic classification.</title>
        <authorList>
            <person name="Goeker M."/>
        </authorList>
    </citation>
    <scope>NUCLEOTIDE SEQUENCE [LARGE SCALE GENOMIC DNA]</scope>
    <source>
        <strain evidence="13 14">DSM 25964</strain>
    </source>
</reference>
<keyword evidence="13" id="KW-0723">Serine/threonine-protein kinase</keyword>
<dbReference type="CDD" id="cd14014">
    <property type="entry name" value="STKc_PknB_like"/>
    <property type="match status" value="1"/>
</dbReference>
<keyword evidence="6 13" id="KW-0418">Kinase</keyword>
<sequence length="488" mass="53216">MENNHKVLANLCPSCFFEKGSAEVCPACGYRPNSDNEDWNRLKPGTVVHGRYAVGRPLGQGGFGITYLGFDLLLETKLAIKEYYPAGVAARNSTSRSVLHASEEFKEDFRKGLEKFLEEAKVLARFEGHPNIVSVRDFFEENGTAYMVMTYLEGSTLLQYLEERGGRISFEEALNILVPLMDALDEVHASGLIHRDISPDNIFLTRTGQVKLLDFGASKTAMALLQHRSHSIVLKRGYSPSEQYQTRGSLGPWTDVYGMGATLYRSIVGVTPPDSLDRMAEDILPSPRQLGISLPSHADEAILRSLSLFPGKRPQSMREFKELLTGIPDDSVPFSSSPNAISSRLPAESPGPAAPLSSRKKNPLKILLLLLPVFAGLFFFLTRNSAETVQPAGRGNTVSSSPIASEKEPNGKAEVKETPGLPAKSDEISTGEGKQPSQKNPVIEKLPVKIGYLAALTGDWAAYGQTEEKTARLAVEQINAKGGVLGRP</sequence>
<dbReference type="PANTHER" id="PTHR43289:SF34">
    <property type="entry name" value="SERINE_THREONINE-PROTEIN KINASE YBDM-RELATED"/>
    <property type="match status" value="1"/>
</dbReference>
<evidence type="ECO:0000259" key="12">
    <source>
        <dbReference type="PROSITE" id="PS50060"/>
    </source>
</evidence>
<feature type="non-terminal residue" evidence="13">
    <location>
        <position position="488"/>
    </location>
</feature>
<evidence type="ECO:0000256" key="8">
    <source>
        <dbReference type="ARBA" id="ARBA00022970"/>
    </source>
</evidence>
<keyword evidence="14" id="KW-1185">Reference proteome</keyword>
<dbReference type="SUPFAM" id="SSF53822">
    <property type="entry name" value="Periplasmic binding protein-like I"/>
    <property type="match status" value="1"/>
</dbReference>